<dbReference type="PROSITE" id="PS50885">
    <property type="entry name" value="HAMP"/>
    <property type="match status" value="1"/>
</dbReference>
<dbReference type="Gene3D" id="3.30.70.1230">
    <property type="entry name" value="Nucleotide cyclase"/>
    <property type="match status" value="1"/>
</dbReference>
<evidence type="ECO:0000259" key="3">
    <source>
        <dbReference type="PROSITE" id="PS50885"/>
    </source>
</evidence>
<dbReference type="PANTHER" id="PTHR43081">
    <property type="entry name" value="ADENYLATE CYCLASE, TERMINAL-DIFFERENTIATION SPECIFIC-RELATED"/>
    <property type="match status" value="1"/>
</dbReference>
<feature type="domain" description="HAMP" evidence="3">
    <location>
        <begin position="518"/>
        <end position="570"/>
    </location>
</feature>
<protein>
    <submittedName>
        <fullName evidence="4">Adenylate/guanylate cyclase domain-containing protein</fullName>
    </submittedName>
</protein>
<dbReference type="Gene3D" id="1.20.58.920">
    <property type="match status" value="2"/>
</dbReference>
<dbReference type="InterPro" id="IPR035965">
    <property type="entry name" value="PAS-like_dom_sf"/>
</dbReference>
<gene>
    <name evidence="4" type="ORF">ACFOGJ_17625</name>
</gene>
<keyword evidence="1" id="KW-0812">Transmembrane</keyword>
<dbReference type="Gene3D" id="3.30.450.20">
    <property type="entry name" value="PAS domain"/>
    <property type="match status" value="1"/>
</dbReference>
<dbReference type="CDD" id="cd06225">
    <property type="entry name" value="HAMP"/>
    <property type="match status" value="1"/>
</dbReference>
<dbReference type="SUPFAM" id="SSF158472">
    <property type="entry name" value="HAMP domain-like"/>
    <property type="match status" value="1"/>
</dbReference>
<feature type="transmembrane region" description="Helical" evidence="1">
    <location>
        <begin position="17"/>
        <end position="39"/>
    </location>
</feature>
<dbReference type="Pfam" id="PF00672">
    <property type="entry name" value="HAMP"/>
    <property type="match status" value="1"/>
</dbReference>
<keyword evidence="1" id="KW-0472">Membrane</keyword>
<dbReference type="CDD" id="cd07302">
    <property type="entry name" value="CHD"/>
    <property type="match status" value="1"/>
</dbReference>
<dbReference type="InterPro" id="IPR001054">
    <property type="entry name" value="A/G_cyclase"/>
</dbReference>
<evidence type="ECO:0000259" key="2">
    <source>
        <dbReference type="PROSITE" id="PS50125"/>
    </source>
</evidence>
<keyword evidence="5" id="KW-1185">Reference proteome</keyword>
<dbReference type="RefSeq" id="WP_379902921.1">
    <property type="nucleotide sequence ID" value="NZ_JBHRTR010000031.1"/>
</dbReference>
<dbReference type="Pfam" id="PF00211">
    <property type="entry name" value="Guanylate_cyc"/>
    <property type="match status" value="1"/>
</dbReference>
<sequence>MAGTASAPVRFGIKARLFLAVGLLVLLTLLASLVAWIVFRDIEAAVGRVTAQSLPAMVTALSLEEMSSEVAAAAPALAASATAAELARREARMDRRLADMAGLVEQLRSAELVPEATAHLTGHQAQVGATLEDLTASTGAALRDGDRREVLVARLADRHQKFAETLEPLIDDAVFDMVISGEREASQGRRAISRLVEGGVGRIDALLTIESQTNLAAGLMGQAAFVEDPARLPPLEERFTAAADTIRRRLQDLAPRGGIAGGELGALQEAVEAMLAYGDPAGGIFAQRAAVAGGGGTGEEVAVLGQEAAAMRQAHEALLLQLAPMVDDASFNLVTETAEVSRTSGEIVTGLIDIGTSLLHTLLTIRAEGNLVWGLLSDAANVPDPSMLGPLTERFTAAEATIARMLAELPPTLHPEPIKAAASGLLDFGRGEDSLFTTRRDELHHQAQAAAALEDSRRLADAIGTEVAALVRAARAQSEAAASGTSAAISAGQLAMLLFTAISLVAAAILLGLYVVPQILHPLERITASMSALAGGDTAVDIPGRDRRDELGRMAQALGVFRDTAIEMQQSNLREIRETRSRLQDAIESISEGFSLYDSDDRLVVANTKYQQLMHPGLAGEVVPGMTFEQIIRRSAERGYVQDAKGRVDEWVAERVAKHRNPGPAHIHRRGELWVLVSERKTEDGGTVALYSDITELKQREQELASKTQALEQLSSQLAKYLSPQVYESIFTGRQEVKIASQRKKLTVFFSDIAGFTETADRMESEDLTQVLNQYLTEMSKIALAHGATIDKYVGDAIVIFFGDPTSKGVREDALACLRMAVEMRQRMRQLQKIWRDAGIEKPMQTRMGINTGYCTVGNFGSEDRMDYTIIGGGVNLAARLETAAPPGEILVSYETHALVKDEIACEEHGKITVKGIAEPVTTYRVLDAEEAAAQAQRRIRAEAAHLKLEADPDLMSPTERAEAQAMLRQALERLSG</sequence>
<dbReference type="InterPro" id="IPR029787">
    <property type="entry name" value="Nucleotide_cyclase"/>
</dbReference>
<dbReference type="PROSITE" id="PS50125">
    <property type="entry name" value="GUANYLATE_CYCLASE_2"/>
    <property type="match status" value="1"/>
</dbReference>
<name>A0ABV7L395_9PROT</name>
<dbReference type="SUPFAM" id="SSF55073">
    <property type="entry name" value="Nucleotide cyclase"/>
    <property type="match status" value="1"/>
</dbReference>
<evidence type="ECO:0000313" key="4">
    <source>
        <dbReference type="EMBL" id="MFC3229070.1"/>
    </source>
</evidence>
<organism evidence="4 5">
    <name type="scientific">Marinibaculum pumilum</name>
    <dbReference type="NCBI Taxonomy" id="1766165"/>
    <lineage>
        <taxon>Bacteria</taxon>
        <taxon>Pseudomonadati</taxon>
        <taxon>Pseudomonadota</taxon>
        <taxon>Alphaproteobacteria</taxon>
        <taxon>Rhodospirillales</taxon>
        <taxon>Rhodospirillaceae</taxon>
        <taxon>Marinibaculum</taxon>
    </lineage>
</organism>
<dbReference type="SMART" id="SM00304">
    <property type="entry name" value="HAMP"/>
    <property type="match status" value="1"/>
</dbReference>
<evidence type="ECO:0000256" key="1">
    <source>
        <dbReference type="SAM" id="Phobius"/>
    </source>
</evidence>
<dbReference type="Pfam" id="PF21689">
    <property type="entry name" value="TorS_sensor_domain"/>
    <property type="match status" value="1"/>
</dbReference>
<comment type="caution">
    <text evidence="4">The sequence shown here is derived from an EMBL/GenBank/DDBJ whole genome shotgun (WGS) entry which is preliminary data.</text>
</comment>
<dbReference type="EMBL" id="JBHRTR010000031">
    <property type="protein sequence ID" value="MFC3229070.1"/>
    <property type="molecule type" value="Genomic_DNA"/>
</dbReference>
<dbReference type="SMART" id="SM00044">
    <property type="entry name" value="CYCc"/>
    <property type="match status" value="1"/>
</dbReference>
<accession>A0ABV7L395</accession>
<feature type="domain" description="Guanylate cyclase" evidence="2">
    <location>
        <begin position="747"/>
        <end position="882"/>
    </location>
</feature>
<reference evidence="5" key="1">
    <citation type="journal article" date="2019" name="Int. J. Syst. Evol. Microbiol.">
        <title>The Global Catalogue of Microorganisms (GCM) 10K type strain sequencing project: providing services to taxonomists for standard genome sequencing and annotation.</title>
        <authorList>
            <consortium name="The Broad Institute Genomics Platform"/>
            <consortium name="The Broad Institute Genome Sequencing Center for Infectious Disease"/>
            <person name="Wu L."/>
            <person name="Ma J."/>
        </authorList>
    </citation>
    <scope>NUCLEOTIDE SEQUENCE [LARGE SCALE GENOMIC DNA]</scope>
    <source>
        <strain evidence="5">KCTC 42964</strain>
    </source>
</reference>
<dbReference type="Pfam" id="PF12860">
    <property type="entry name" value="PAS_7"/>
    <property type="match status" value="1"/>
</dbReference>
<proteinExistence type="predicted"/>
<dbReference type="InterPro" id="IPR003660">
    <property type="entry name" value="HAMP_dom"/>
</dbReference>
<dbReference type="InterPro" id="IPR038188">
    <property type="entry name" value="TorS_sensor_sf"/>
</dbReference>
<dbReference type="SUPFAM" id="SSF55785">
    <property type="entry name" value="PYP-like sensor domain (PAS domain)"/>
    <property type="match status" value="1"/>
</dbReference>
<dbReference type="Proteomes" id="UP001595528">
    <property type="component" value="Unassembled WGS sequence"/>
</dbReference>
<dbReference type="InterPro" id="IPR050697">
    <property type="entry name" value="Adenylyl/Guanylyl_Cyclase_3/4"/>
</dbReference>
<dbReference type="Gene3D" id="1.10.8.500">
    <property type="entry name" value="HAMP domain in histidine kinase"/>
    <property type="match status" value="1"/>
</dbReference>
<evidence type="ECO:0000313" key="5">
    <source>
        <dbReference type="Proteomes" id="UP001595528"/>
    </source>
</evidence>
<dbReference type="PANTHER" id="PTHR43081:SF18">
    <property type="entry name" value="BLL7624 PROTEIN"/>
    <property type="match status" value="1"/>
</dbReference>
<keyword evidence="1" id="KW-1133">Transmembrane helix</keyword>